<dbReference type="InterPro" id="IPR023393">
    <property type="entry name" value="START-like_dom_sf"/>
</dbReference>
<protein>
    <submittedName>
        <fullName evidence="2">Polyketide cyclase/dehydrase/lipid transport protein</fullName>
    </submittedName>
</protein>
<dbReference type="AlphaFoldDB" id="A0A3N4RT66"/>
<dbReference type="Proteomes" id="UP000266906">
    <property type="component" value="Unassembled WGS sequence"/>
</dbReference>
<comment type="caution">
    <text evidence="2">The sequence shown here is derived from an EMBL/GenBank/DDBJ whole genome shotgun (WGS) entry which is preliminary data.</text>
</comment>
<evidence type="ECO:0000313" key="2">
    <source>
        <dbReference type="EMBL" id="RPE36583.1"/>
    </source>
</evidence>
<reference evidence="3 4" key="1">
    <citation type="submission" date="2018-11" db="EMBL/GenBank/DDBJ databases">
        <title>Sequencing the genomes of 1000 actinobacteria strains.</title>
        <authorList>
            <person name="Klenk H.-P."/>
        </authorList>
    </citation>
    <scope>NUCLEOTIDE SEQUENCE [LARGE SCALE GENOMIC DNA]</scope>
    <source>
        <strain evidence="1 4">DSM 44780</strain>
        <strain evidence="2 3">DSM 44781</strain>
    </source>
</reference>
<proteinExistence type="predicted"/>
<dbReference type="Pfam" id="PF10604">
    <property type="entry name" value="Polyketide_cyc2"/>
    <property type="match status" value="1"/>
</dbReference>
<dbReference type="OrthoDB" id="3371087at2"/>
<dbReference type="Gene3D" id="3.30.530.20">
    <property type="match status" value="1"/>
</dbReference>
<evidence type="ECO:0000313" key="3">
    <source>
        <dbReference type="Proteomes" id="UP000266906"/>
    </source>
</evidence>
<accession>A0A8G1XGJ1</accession>
<dbReference type="Proteomes" id="UP000267408">
    <property type="component" value="Unassembled WGS sequence"/>
</dbReference>
<name>A0A3N4RT66_9ACTN</name>
<dbReference type="SUPFAM" id="SSF55961">
    <property type="entry name" value="Bet v1-like"/>
    <property type="match status" value="1"/>
</dbReference>
<gene>
    <name evidence="2" type="ORF">EDD38_4959</name>
    <name evidence="1" type="ORF">EDD39_4467</name>
</gene>
<dbReference type="EMBL" id="RKQG01000001">
    <property type="protein sequence ID" value="RPE36583.1"/>
    <property type="molecule type" value="Genomic_DNA"/>
</dbReference>
<evidence type="ECO:0000313" key="1">
    <source>
        <dbReference type="EMBL" id="ROR46207.1"/>
    </source>
</evidence>
<dbReference type="RefSeq" id="WP_123558616.1">
    <property type="nucleotide sequence ID" value="NZ_JBEYIY010000057.1"/>
</dbReference>
<keyword evidence="3" id="KW-1185">Reference proteome</keyword>
<dbReference type="InterPro" id="IPR019587">
    <property type="entry name" value="Polyketide_cyclase/dehydratase"/>
</dbReference>
<sequence>MIEVVREIPVRRAAGEVLDYLADFAHAAEWDPGTAECVRIGTGAPGPGARWRNVSVFRGRRTELVYELVDRGPDQVLFVGRNRTVTAVDEITVRPGPGGAGAVVHYRARLRFHGLARLAEPFLRREFEGLADAAQRRLPEVLDGG</sequence>
<organism evidence="2 3">
    <name type="scientific">Kitasatospora cineracea</name>
    <dbReference type="NCBI Taxonomy" id="88074"/>
    <lineage>
        <taxon>Bacteria</taxon>
        <taxon>Bacillati</taxon>
        <taxon>Actinomycetota</taxon>
        <taxon>Actinomycetes</taxon>
        <taxon>Kitasatosporales</taxon>
        <taxon>Streptomycetaceae</taxon>
        <taxon>Kitasatospora</taxon>
    </lineage>
</organism>
<accession>A0A3N4RT66</accession>
<evidence type="ECO:0000313" key="4">
    <source>
        <dbReference type="Proteomes" id="UP000267408"/>
    </source>
</evidence>
<dbReference type="EMBL" id="RJVJ01000001">
    <property type="protein sequence ID" value="ROR46207.1"/>
    <property type="molecule type" value="Genomic_DNA"/>
</dbReference>